<dbReference type="InterPro" id="IPR007627">
    <property type="entry name" value="RNA_pol_sigma70_r2"/>
</dbReference>
<dbReference type="InterPro" id="IPR039425">
    <property type="entry name" value="RNA_pol_sigma-70-like"/>
</dbReference>
<dbReference type="GO" id="GO:0006352">
    <property type="term" value="P:DNA-templated transcription initiation"/>
    <property type="evidence" value="ECO:0007669"/>
    <property type="project" value="InterPro"/>
</dbReference>
<evidence type="ECO:0000256" key="3">
    <source>
        <dbReference type="ARBA" id="ARBA00023082"/>
    </source>
</evidence>
<dbReference type="EMBL" id="QXDC01000002">
    <property type="protein sequence ID" value="RIA46778.1"/>
    <property type="molecule type" value="Genomic_DNA"/>
</dbReference>
<dbReference type="InterPro" id="IPR014284">
    <property type="entry name" value="RNA_pol_sigma-70_dom"/>
</dbReference>
<feature type="domain" description="RNA polymerase sigma-70 region 2" evidence="6">
    <location>
        <begin position="43"/>
        <end position="102"/>
    </location>
</feature>
<keyword evidence="3" id="KW-0731">Sigma factor</keyword>
<reference evidence="8 9" key="1">
    <citation type="submission" date="2018-08" db="EMBL/GenBank/DDBJ databases">
        <title>Genomic Encyclopedia of Type Strains, Phase IV (KMG-IV): sequencing the most valuable type-strain genomes for metagenomic binning, comparative biology and taxonomic classification.</title>
        <authorList>
            <person name="Goeker M."/>
        </authorList>
    </citation>
    <scope>NUCLEOTIDE SEQUENCE [LARGE SCALE GENOMIC DNA]</scope>
    <source>
        <strain evidence="8 9">DSM 25527</strain>
    </source>
</reference>
<dbReference type="Proteomes" id="UP000266568">
    <property type="component" value="Unassembled WGS sequence"/>
</dbReference>
<evidence type="ECO:0000256" key="2">
    <source>
        <dbReference type="ARBA" id="ARBA00023015"/>
    </source>
</evidence>
<keyword evidence="5" id="KW-0804">Transcription</keyword>
<keyword evidence="2" id="KW-0805">Transcription regulation</keyword>
<dbReference type="GO" id="GO:0003677">
    <property type="term" value="F:DNA binding"/>
    <property type="evidence" value="ECO:0007669"/>
    <property type="project" value="UniProtKB-KW"/>
</dbReference>
<dbReference type="InterPro" id="IPR013324">
    <property type="entry name" value="RNA_pol_sigma_r3/r4-like"/>
</dbReference>
<evidence type="ECO:0000256" key="1">
    <source>
        <dbReference type="ARBA" id="ARBA00010641"/>
    </source>
</evidence>
<proteinExistence type="inferred from homology"/>
<dbReference type="Gene3D" id="1.10.1740.10">
    <property type="match status" value="1"/>
</dbReference>
<name>A0A397PCS4_9SPHN</name>
<dbReference type="InterPro" id="IPR036388">
    <property type="entry name" value="WH-like_DNA-bd_sf"/>
</dbReference>
<dbReference type="SUPFAM" id="SSF88946">
    <property type="entry name" value="Sigma2 domain of RNA polymerase sigma factors"/>
    <property type="match status" value="1"/>
</dbReference>
<dbReference type="Gene3D" id="1.10.10.10">
    <property type="entry name" value="Winged helix-like DNA-binding domain superfamily/Winged helix DNA-binding domain"/>
    <property type="match status" value="1"/>
</dbReference>
<protein>
    <submittedName>
        <fullName evidence="8">RNA polymerase sigma-70 factor (ECF subfamily)</fullName>
    </submittedName>
</protein>
<evidence type="ECO:0000313" key="8">
    <source>
        <dbReference type="EMBL" id="RIA46778.1"/>
    </source>
</evidence>
<comment type="similarity">
    <text evidence="1">Belongs to the sigma-70 factor family. ECF subfamily.</text>
</comment>
<evidence type="ECO:0000259" key="6">
    <source>
        <dbReference type="Pfam" id="PF04542"/>
    </source>
</evidence>
<dbReference type="PANTHER" id="PTHR43133:SF8">
    <property type="entry name" value="RNA POLYMERASE SIGMA FACTOR HI_1459-RELATED"/>
    <property type="match status" value="1"/>
</dbReference>
<keyword evidence="4" id="KW-0238">DNA-binding</keyword>
<dbReference type="AlphaFoldDB" id="A0A397PCS4"/>
<dbReference type="NCBIfam" id="TIGR02937">
    <property type="entry name" value="sigma70-ECF"/>
    <property type="match status" value="1"/>
</dbReference>
<evidence type="ECO:0000256" key="5">
    <source>
        <dbReference type="ARBA" id="ARBA00023163"/>
    </source>
</evidence>
<accession>A0A397PCS4</accession>
<dbReference type="Pfam" id="PF04542">
    <property type="entry name" value="Sigma70_r2"/>
    <property type="match status" value="1"/>
</dbReference>
<dbReference type="Pfam" id="PF08281">
    <property type="entry name" value="Sigma70_r4_2"/>
    <property type="match status" value="1"/>
</dbReference>
<evidence type="ECO:0000256" key="4">
    <source>
        <dbReference type="ARBA" id="ARBA00023125"/>
    </source>
</evidence>
<dbReference type="GO" id="GO:0016987">
    <property type="term" value="F:sigma factor activity"/>
    <property type="evidence" value="ECO:0007669"/>
    <property type="project" value="UniProtKB-KW"/>
</dbReference>
<dbReference type="SUPFAM" id="SSF88659">
    <property type="entry name" value="Sigma3 and sigma4 domains of RNA polymerase sigma factors"/>
    <property type="match status" value="1"/>
</dbReference>
<dbReference type="PANTHER" id="PTHR43133">
    <property type="entry name" value="RNA POLYMERASE ECF-TYPE SIGMA FACTO"/>
    <property type="match status" value="1"/>
</dbReference>
<gene>
    <name evidence="8" type="ORF">DFR49_1334</name>
</gene>
<feature type="domain" description="RNA polymerase sigma factor 70 region 4 type 2" evidence="7">
    <location>
        <begin position="136"/>
        <end position="181"/>
    </location>
</feature>
<dbReference type="InterPro" id="IPR013249">
    <property type="entry name" value="RNA_pol_sigma70_r4_t2"/>
</dbReference>
<dbReference type="InterPro" id="IPR013325">
    <property type="entry name" value="RNA_pol_sigma_r2"/>
</dbReference>
<evidence type="ECO:0000259" key="7">
    <source>
        <dbReference type="Pfam" id="PF08281"/>
    </source>
</evidence>
<organism evidence="8 9">
    <name type="scientific">Hephaestia caeni</name>
    <dbReference type="NCBI Taxonomy" id="645617"/>
    <lineage>
        <taxon>Bacteria</taxon>
        <taxon>Pseudomonadati</taxon>
        <taxon>Pseudomonadota</taxon>
        <taxon>Alphaproteobacteria</taxon>
        <taxon>Sphingomonadales</taxon>
        <taxon>Sphingomonadaceae</taxon>
        <taxon>Hephaestia</taxon>
    </lineage>
</organism>
<comment type="caution">
    <text evidence="8">The sequence shown here is derived from an EMBL/GenBank/DDBJ whole genome shotgun (WGS) entry which is preliminary data.</text>
</comment>
<keyword evidence="9" id="KW-1185">Reference proteome</keyword>
<evidence type="ECO:0000313" key="9">
    <source>
        <dbReference type="Proteomes" id="UP000266568"/>
    </source>
</evidence>
<sequence length="193" mass="22032">MSPNRPPLSASSGCHNSRSEFAAVEVDAPKVPTLEEMFRAERARMLRYIARRVGWDQAPDVVQEIFARAAGSQQAPQLANPIGFIRRITRNLLIDMARHRERNKFVTFPLDDQRDLGVAPEQGLDIEARDLLRVYNEAVARLPEKTRQVLLMRRDDRLSYQQISEELGIAVDTVRYHVKRANAYIASAVEAHR</sequence>